<gene>
    <name evidence="4" type="ORF">GCM10010990_23700</name>
</gene>
<dbReference type="Pfam" id="PF07676">
    <property type="entry name" value="PD40"/>
    <property type="match status" value="3"/>
</dbReference>
<dbReference type="InterPro" id="IPR011042">
    <property type="entry name" value="6-blade_b-propeller_TolB-like"/>
</dbReference>
<feature type="compositionally biased region" description="Polar residues" evidence="2">
    <location>
        <begin position="38"/>
        <end position="51"/>
    </location>
</feature>
<feature type="signal peptide" evidence="3">
    <location>
        <begin position="1"/>
        <end position="25"/>
    </location>
</feature>
<evidence type="ECO:0000313" key="5">
    <source>
        <dbReference type="Proteomes" id="UP000612349"/>
    </source>
</evidence>
<feature type="region of interest" description="Disordered" evidence="2">
    <location>
        <begin position="32"/>
        <end position="54"/>
    </location>
</feature>
<evidence type="ECO:0000256" key="1">
    <source>
        <dbReference type="ARBA" id="ARBA00009820"/>
    </source>
</evidence>
<reference evidence="4" key="1">
    <citation type="journal article" date="2014" name="Int. J. Syst. Evol. Microbiol.">
        <title>Complete genome sequence of Corynebacterium casei LMG S-19264T (=DSM 44701T), isolated from a smear-ripened cheese.</title>
        <authorList>
            <consortium name="US DOE Joint Genome Institute (JGI-PGF)"/>
            <person name="Walter F."/>
            <person name="Albersmeier A."/>
            <person name="Kalinowski J."/>
            <person name="Ruckert C."/>
        </authorList>
    </citation>
    <scope>NUCLEOTIDE SEQUENCE</scope>
    <source>
        <strain evidence="4">CGMCC 1.15360</strain>
    </source>
</reference>
<dbReference type="PANTHER" id="PTHR36842">
    <property type="entry name" value="PROTEIN TOLB HOMOLOG"/>
    <property type="match status" value="1"/>
</dbReference>
<dbReference type="PANTHER" id="PTHR36842:SF1">
    <property type="entry name" value="PROTEIN TOLB"/>
    <property type="match status" value="1"/>
</dbReference>
<dbReference type="AlphaFoldDB" id="A0A916Z2R7"/>
<reference evidence="4" key="2">
    <citation type="submission" date="2020-09" db="EMBL/GenBank/DDBJ databases">
        <authorList>
            <person name="Sun Q."/>
            <person name="Zhou Y."/>
        </authorList>
    </citation>
    <scope>NUCLEOTIDE SEQUENCE</scope>
    <source>
        <strain evidence="4">CGMCC 1.15360</strain>
    </source>
</reference>
<name>A0A916Z2R7_9SPHN</name>
<accession>A0A916Z2R7</accession>
<dbReference type="EMBL" id="BMIP01000005">
    <property type="protein sequence ID" value="GGD73335.1"/>
    <property type="molecule type" value="Genomic_DNA"/>
</dbReference>
<keyword evidence="3" id="KW-0732">Signal</keyword>
<keyword evidence="5" id="KW-1185">Reference proteome</keyword>
<feature type="chain" id="PRO_5037409931" description="Translocation protein TolB" evidence="3">
    <location>
        <begin position="26"/>
        <end position="300"/>
    </location>
</feature>
<proteinExistence type="inferred from homology"/>
<dbReference type="OrthoDB" id="9809364at2"/>
<dbReference type="SUPFAM" id="SSF82171">
    <property type="entry name" value="DPP6 N-terminal domain-like"/>
    <property type="match status" value="1"/>
</dbReference>
<evidence type="ECO:0000313" key="4">
    <source>
        <dbReference type="EMBL" id="GGD73335.1"/>
    </source>
</evidence>
<evidence type="ECO:0000256" key="2">
    <source>
        <dbReference type="SAM" id="MobiDB-lite"/>
    </source>
</evidence>
<feature type="region of interest" description="Disordered" evidence="2">
    <location>
        <begin position="231"/>
        <end position="253"/>
    </location>
</feature>
<evidence type="ECO:0008006" key="6">
    <source>
        <dbReference type="Google" id="ProtNLM"/>
    </source>
</evidence>
<dbReference type="RefSeq" id="WP_156522181.1">
    <property type="nucleotide sequence ID" value="NZ_BMIP01000005.1"/>
</dbReference>
<evidence type="ECO:0000256" key="3">
    <source>
        <dbReference type="SAM" id="SignalP"/>
    </source>
</evidence>
<protein>
    <recommendedName>
        <fullName evidence="6">Translocation protein TolB</fullName>
    </recommendedName>
</protein>
<organism evidence="4 5">
    <name type="scientific">Croceicoccus mobilis</name>
    <dbReference type="NCBI Taxonomy" id="1703339"/>
    <lineage>
        <taxon>Bacteria</taxon>
        <taxon>Pseudomonadati</taxon>
        <taxon>Pseudomonadota</taxon>
        <taxon>Alphaproteobacteria</taxon>
        <taxon>Sphingomonadales</taxon>
        <taxon>Erythrobacteraceae</taxon>
        <taxon>Croceicoccus</taxon>
    </lineage>
</organism>
<comment type="caution">
    <text evidence="4">The sequence shown here is derived from an EMBL/GenBank/DDBJ whole genome shotgun (WGS) entry which is preliminary data.</text>
</comment>
<sequence>MQRINRQFAAGLAGIAALCAAPSLAQQFGPWQPPVSAESLTGSSPQLNTPATEGCPILDPYTNDLLFASNRDGGAGGLDIWRAPWLGDGWGEPVNAGAPVVSSENDYCPTPVRGRTLFFVSRRDEPNGDIYVVKMRPNGYGAPERLPEPINSPAQEWSPSFFIAEDGSRVLYFSSTRDGGQDIFASVDGAAPVKIAALNTAADDARPNVSHDGLEIVFDSNRGGGAPDIWTSSRSSTSVPWSTPQPVAAVNSPAGESRASLSWDGTAMVFGSTREGGDGGADIYVSTREKITGPKIVRPK</sequence>
<dbReference type="InterPro" id="IPR011659">
    <property type="entry name" value="WD40"/>
</dbReference>
<dbReference type="Gene3D" id="2.120.10.30">
    <property type="entry name" value="TolB, C-terminal domain"/>
    <property type="match status" value="1"/>
</dbReference>
<feature type="compositionally biased region" description="Low complexity" evidence="2">
    <location>
        <begin position="231"/>
        <end position="244"/>
    </location>
</feature>
<dbReference type="Proteomes" id="UP000612349">
    <property type="component" value="Unassembled WGS sequence"/>
</dbReference>
<comment type="similarity">
    <text evidence="1">Belongs to the TolB family.</text>
</comment>